<evidence type="ECO:0000259" key="9">
    <source>
        <dbReference type="Pfam" id="PF07992"/>
    </source>
</evidence>
<protein>
    <recommendedName>
        <fullName evidence="2">NADH:ubiquinone reductase (non-electrogenic)</fullName>
        <ecNumber evidence="2">1.6.5.9</ecNumber>
    </recommendedName>
</protein>
<dbReference type="InterPro" id="IPR045024">
    <property type="entry name" value="NDH-2"/>
</dbReference>
<comment type="catalytic activity">
    <reaction evidence="7">
        <text>a quinone + NADH + H(+) = a quinol + NAD(+)</text>
        <dbReference type="Rhea" id="RHEA:46160"/>
        <dbReference type="ChEBI" id="CHEBI:15378"/>
        <dbReference type="ChEBI" id="CHEBI:24646"/>
        <dbReference type="ChEBI" id="CHEBI:57540"/>
        <dbReference type="ChEBI" id="CHEBI:57945"/>
        <dbReference type="ChEBI" id="CHEBI:132124"/>
        <dbReference type="EC" id="1.6.5.9"/>
    </reaction>
</comment>
<keyword evidence="8" id="KW-1133">Transmembrane helix</keyword>
<keyword evidence="4" id="KW-0274">FAD</keyword>
<evidence type="ECO:0000256" key="3">
    <source>
        <dbReference type="ARBA" id="ARBA00022630"/>
    </source>
</evidence>
<dbReference type="PRINTS" id="PR00368">
    <property type="entry name" value="FADPNR"/>
</dbReference>
<evidence type="ECO:0000256" key="5">
    <source>
        <dbReference type="ARBA" id="ARBA00023002"/>
    </source>
</evidence>
<reference evidence="10 11" key="1">
    <citation type="submission" date="2021-06" db="EMBL/GenBank/DDBJ databases">
        <title>Actinomycetes sequencing.</title>
        <authorList>
            <person name="Shan Q."/>
        </authorList>
    </citation>
    <scope>NUCLEOTIDE SEQUENCE [LARGE SCALE GENOMIC DNA]</scope>
    <source>
        <strain evidence="10 11">NEAU-G5</strain>
    </source>
</reference>
<comment type="similarity">
    <text evidence="1">Belongs to the NADH dehydrogenase family.</text>
</comment>
<keyword evidence="6" id="KW-0520">NAD</keyword>
<dbReference type="InterPro" id="IPR036188">
    <property type="entry name" value="FAD/NAD-bd_sf"/>
</dbReference>
<evidence type="ECO:0000313" key="11">
    <source>
        <dbReference type="Proteomes" id="UP000733379"/>
    </source>
</evidence>
<name>A0ABS6BC22_9NOCA</name>
<dbReference type="PRINTS" id="PR00411">
    <property type="entry name" value="PNDRDTASEI"/>
</dbReference>
<dbReference type="PANTHER" id="PTHR43706">
    <property type="entry name" value="NADH DEHYDROGENASE"/>
    <property type="match status" value="1"/>
</dbReference>
<comment type="caution">
    <text evidence="10">The sequence shown here is derived from an EMBL/GenBank/DDBJ whole genome shotgun (WGS) entry which is preliminary data.</text>
</comment>
<evidence type="ECO:0000256" key="2">
    <source>
        <dbReference type="ARBA" id="ARBA00012637"/>
    </source>
</evidence>
<proteinExistence type="inferred from homology"/>
<evidence type="ECO:0000256" key="6">
    <source>
        <dbReference type="ARBA" id="ARBA00023027"/>
    </source>
</evidence>
<evidence type="ECO:0000256" key="1">
    <source>
        <dbReference type="ARBA" id="ARBA00005272"/>
    </source>
</evidence>
<dbReference type="RefSeq" id="WP_215923916.1">
    <property type="nucleotide sequence ID" value="NZ_JAHKNI010000026.1"/>
</dbReference>
<dbReference type="PANTHER" id="PTHR43706:SF47">
    <property type="entry name" value="EXTERNAL NADH-UBIQUINONE OXIDOREDUCTASE 1, MITOCHONDRIAL-RELATED"/>
    <property type="match status" value="1"/>
</dbReference>
<evidence type="ECO:0000256" key="4">
    <source>
        <dbReference type="ARBA" id="ARBA00022827"/>
    </source>
</evidence>
<evidence type="ECO:0000313" key="10">
    <source>
        <dbReference type="EMBL" id="MBU3067833.1"/>
    </source>
</evidence>
<evidence type="ECO:0000256" key="8">
    <source>
        <dbReference type="SAM" id="Phobius"/>
    </source>
</evidence>
<gene>
    <name evidence="10" type="ORF">KO481_40760</name>
</gene>
<keyword evidence="11" id="KW-1185">Reference proteome</keyword>
<keyword evidence="3" id="KW-0285">Flavoprotein</keyword>
<sequence length="450" mass="48352">MMPTTTPHRVVIVGSGFGGLFAAKRLRRTDVEVTLISETTSHLFQPLLYQVATGVLSAGEIAPATRLILRRHWNTRVLLGTVVDIDVHAGTVASRLGELETVTSFDSLIVAAGAEQSYFGNDQFAAYAPGMKSIDDALDLRARILTAFERAELTESTEERDRLLTFVLVGGGPTGVELAGQISELAGRALNGAFRRFDSKQAKVVLVEGESELLPTMPAKLRLAALQRLTHMGIDVQLSTRVTDVDEAGVTVRDADGTSRRIEAANKVWTAGVQAGPLGKLLAEQSDGTEVDRAGRVIVEPDLTIKGFPDVFVIGDLMSVPGVPGLSPAAIQSGTYAAERIRAGLAGEDPAQRKPFRYFDKGSMAAVSRFDSLVQIGRLRFGGVLGWLIWLTVHLYYLVGYSNRLVTVVSWSAAFLGRRRGQTVVTRQWALAGVPEPARTSAGSAIPTNS</sequence>
<dbReference type="Pfam" id="PF07992">
    <property type="entry name" value="Pyr_redox_2"/>
    <property type="match status" value="1"/>
</dbReference>
<keyword evidence="8" id="KW-0812">Transmembrane</keyword>
<dbReference type="Proteomes" id="UP000733379">
    <property type="component" value="Unassembled WGS sequence"/>
</dbReference>
<feature type="transmembrane region" description="Helical" evidence="8">
    <location>
        <begin position="379"/>
        <end position="399"/>
    </location>
</feature>
<evidence type="ECO:0000256" key="7">
    <source>
        <dbReference type="ARBA" id="ARBA00047599"/>
    </source>
</evidence>
<organism evidence="10 11">
    <name type="scientific">Nocardia albiluteola</name>
    <dbReference type="NCBI Taxonomy" id="2842303"/>
    <lineage>
        <taxon>Bacteria</taxon>
        <taxon>Bacillati</taxon>
        <taxon>Actinomycetota</taxon>
        <taxon>Actinomycetes</taxon>
        <taxon>Mycobacteriales</taxon>
        <taxon>Nocardiaceae</taxon>
        <taxon>Nocardia</taxon>
    </lineage>
</organism>
<keyword evidence="5" id="KW-0560">Oxidoreductase</keyword>
<accession>A0ABS6BC22</accession>
<dbReference type="EC" id="1.6.5.9" evidence="2"/>
<dbReference type="InterPro" id="IPR023753">
    <property type="entry name" value="FAD/NAD-binding_dom"/>
</dbReference>
<dbReference type="SUPFAM" id="SSF51905">
    <property type="entry name" value="FAD/NAD(P)-binding domain"/>
    <property type="match status" value="1"/>
</dbReference>
<dbReference type="EMBL" id="JAHKNI010000026">
    <property type="protein sequence ID" value="MBU3067833.1"/>
    <property type="molecule type" value="Genomic_DNA"/>
</dbReference>
<dbReference type="Gene3D" id="3.50.50.100">
    <property type="match status" value="1"/>
</dbReference>
<feature type="domain" description="FAD/NAD(P)-binding" evidence="9">
    <location>
        <begin position="9"/>
        <end position="334"/>
    </location>
</feature>
<keyword evidence="8" id="KW-0472">Membrane</keyword>